<keyword evidence="3" id="KW-1185">Reference proteome</keyword>
<evidence type="ECO:0000256" key="1">
    <source>
        <dbReference type="SAM" id="MobiDB-lite"/>
    </source>
</evidence>
<feature type="region of interest" description="Disordered" evidence="1">
    <location>
        <begin position="39"/>
        <end position="70"/>
    </location>
</feature>
<accession>A0A0D0AAS6</accession>
<gene>
    <name evidence="2" type="ORF">PISMIDRAFT_672472</name>
</gene>
<organism evidence="2 3">
    <name type="scientific">Pisolithus microcarpus 441</name>
    <dbReference type="NCBI Taxonomy" id="765257"/>
    <lineage>
        <taxon>Eukaryota</taxon>
        <taxon>Fungi</taxon>
        <taxon>Dikarya</taxon>
        <taxon>Basidiomycota</taxon>
        <taxon>Agaricomycotina</taxon>
        <taxon>Agaricomycetes</taxon>
        <taxon>Agaricomycetidae</taxon>
        <taxon>Boletales</taxon>
        <taxon>Sclerodermatineae</taxon>
        <taxon>Pisolithaceae</taxon>
        <taxon>Pisolithus</taxon>
    </lineage>
</organism>
<dbReference type="Proteomes" id="UP000054018">
    <property type="component" value="Unassembled WGS sequence"/>
</dbReference>
<evidence type="ECO:0000313" key="2">
    <source>
        <dbReference type="EMBL" id="KIK29068.1"/>
    </source>
</evidence>
<dbReference type="HOGENOM" id="CLU_2758780_0_0_1"/>
<feature type="compositionally biased region" description="Basic and acidic residues" evidence="1">
    <location>
        <begin position="39"/>
        <end position="48"/>
    </location>
</feature>
<name>A0A0D0AAS6_9AGAM</name>
<reference evidence="3" key="2">
    <citation type="submission" date="2015-01" db="EMBL/GenBank/DDBJ databases">
        <title>Evolutionary Origins and Diversification of the Mycorrhizal Mutualists.</title>
        <authorList>
            <consortium name="DOE Joint Genome Institute"/>
            <consortium name="Mycorrhizal Genomics Consortium"/>
            <person name="Kohler A."/>
            <person name="Kuo A."/>
            <person name="Nagy L.G."/>
            <person name="Floudas D."/>
            <person name="Copeland A."/>
            <person name="Barry K.W."/>
            <person name="Cichocki N."/>
            <person name="Veneault-Fourrey C."/>
            <person name="LaButti K."/>
            <person name="Lindquist E.A."/>
            <person name="Lipzen A."/>
            <person name="Lundell T."/>
            <person name="Morin E."/>
            <person name="Murat C."/>
            <person name="Riley R."/>
            <person name="Ohm R."/>
            <person name="Sun H."/>
            <person name="Tunlid A."/>
            <person name="Henrissat B."/>
            <person name="Grigoriev I.V."/>
            <person name="Hibbett D.S."/>
            <person name="Martin F."/>
        </authorList>
    </citation>
    <scope>NUCLEOTIDE SEQUENCE [LARGE SCALE GENOMIC DNA]</scope>
    <source>
        <strain evidence="3">441</strain>
    </source>
</reference>
<protein>
    <submittedName>
        <fullName evidence="2">Uncharacterized protein</fullName>
    </submittedName>
</protein>
<dbReference type="AlphaFoldDB" id="A0A0D0AAS6"/>
<feature type="compositionally biased region" description="Basic and acidic residues" evidence="1">
    <location>
        <begin position="59"/>
        <end position="70"/>
    </location>
</feature>
<evidence type="ECO:0000313" key="3">
    <source>
        <dbReference type="Proteomes" id="UP000054018"/>
    </source>
</evidence>
<reference evidence="2 3" key="1">
    <citation type="submission" date="2014-04" db="EMBL/GenBank/DDBJ databases">
        <authorList>
            <consortium name="DOE Joint Genome Institute"/>
            <person name="Kuo A."/>
            <person name="Kohler A."/>
            <person name="Costa M.D."/>
            <person name="Nagy L.G."/>
            <person name="Floudas D."/>
            <person name="Copeland A."/>
            <person name="Barry K.W."/>
            <person name="Cichocki N."/>
            <person name="Veneault-Fourrey C."/>
            <person name="LaButti K."/>
            <person name="Lindquist E.A."/>
            <person name="Lipzen A."/>
            <person name="Lundell T."/>
            <person name="Morin E."/>
            <person name="Murat C."/>
            <person name="Sun H."/>
            <person name="Tunlid A."/>
            <person name="Henrissat B."/>
            <person name="Grigoriev I.V."/>
            <person name="Hibbett D.S."/>
            <person name="Martin F."/>
            <person name="Nordberg H.P."/>
            <person name="Cantor M.N."/>
            <person name="Hua S.X."/>
        </authorList>
    </citation>
    <scope>NUCLEOTIDE SEQUENCE [LARGE SCALE GENOMIC DNA]</scope>
    <source>
        <strain evidence="2 3">441</strain>
    </source>
</reference>
<sequence>MFELEGDETKRLDEETQHLRVTDEQMLISMQSRVGRNLRITESRRTAEVEPCSGDDGDGISHKGSVDSGG</sequence>
<dbReference type="EMBL" id="KN833690">
    <property type="protein sequence ID" value="KIK29068.1"/>
    <property type="molecule type" value="Genomic_DNA"/>
</dbReference>
<proteinExistence type="predicted"/>